<dbReference type="InterPro" id="IPR050832">
    <property type="entry name" value="Bact_Acetyltransf"/>
</dbReference>
<dbReference type="RefSeq" id="WP_220208985.1">
    <property type="nucleotide sequence ID" value="NZ_BNJK01000002.1"/>
</dbReference>
<dbReference type="Pfam" id="PF00583">
    <property type="entry name" value="Acetyltransf_1"/>
    <property type="match status" value="1"/>
</dbReference>
<dbReference type="AlphaFoldDB" id="A0A8J3IZR1"/>
<dbReference type="SUPFAM" id="SSF55729">
    <property type="entry name" value="Acyl-CoA N-acyltransferases (Nat)"/>
    <property type="match status" value="1"/>
</dbReference>
<accession>A0A8J3IZR1</accession>
<proteinExistence type="predicted"/>
<dbReference type="PANTHER" id="PTHR43877">
    <property type="entry name" value="AMINOALKYLPHOSPHONATE N-ACETYLTRANSFERASE-RELATED-RELATED"/>
    <property type="match status" value="1"/>
</dbReference>
<keyword evidence="1" id="KW-0808">Transferase</keyword>
<evidence type="ECO:0000313" key="5">
    <source>
        <dbReference type="Proteomes" id="UP000597444"/>
    </source>
</evidence>
<sequence length="155" mass="17639">MQVEMKLASLDEMYLVHAVMRKAFEEYRDVLIPPSGALRESIEDIVKKTSSGGRAMLAEIENVAVGSAQFTLHEDHIWVGRISVLPSHRSQGIGRQMMKYIEEYARQQGLNEARLGVRQSLPGNVSFYQKLQYEIVAKKAHPSGVGFWYEMRKVL</sequence>
<dbReference type="GO" id="GO:0016747">
    <property type="term" value="F:acyltransferase activity, transferring groups other than amino-acyl groups"/>
    <property type="evidence" value="ECO:0007669"/>
    <property type="project" value="InterPro"/>
</dbReference>
<comment type="caution">
    <text evidence="4">The sequence shown here is derived from an EMBL/GenBank/DDBJ whole genome shotgun (WGS) entry which is preliminary data.</text>
</comment>
<evidence type="ECO:0000256" key="1">
    <source>
        <dbReference type="ARBA" id="ARBA00022679"/>
    </source>
</evidence>
<dbReference type="InterPro" id="IPR016181">
    <property type="entry name" value="Acyl_CoA_acyltransferase"/>
</dbReference>
<reference evidence="4" key="1">
    <citation type="submission" date="2020-10" db="EMBL/GenBank/DDBJ databases">
        <title>Taxonomic study of unclassified bacteria belonging to the class Ktedonobacteria.</title>
        <authorList>
            <person name="Yabe S."/>
            <person name="Wang C.M."/>
            <person name="Zheng Y."/>
            <person name="Sakai Y."/>
            <person name="Cavaletti L."/>
            <person name="Monciardini P."/>
            <person name="Donadio S."/>
        </authorList>
    </citation>
    <scope>NUCLEOTIDE SEQUENCE</scope>
    <source>
        <strain evidence="4">ID150040</strain>
    </source>
</reference>
<protein>
    <submittedName>
        <fullName evidence="4">N-acetyltransferase</fullName>
    </submittedName>
</protein>
<dbReference type="PROSITE" id="PS51186">
    <property type="entry name" value="GNAT"/>
    <property type="match status" value="1"/>
</dbReference>
<gene>
    <name evidence="4" type="ORF">KSF_082740</name>
</gene>
<dbReference type="CDD" id="cd04301">
    <property type="entry name" value="NAT_SF"/>
    <property type="match status" value="1"/>
</dbReference>
<evidence type="ECO:0000259" key="3">
    <source>
        <dbReference type="PROSITE" id="PS51186"/>
    </source>
</evidence>
<feature type="domain" description="N-acetyltransferase" evidence="3">
    <location>
        <begin position="3"/>
        <end position="155"/>
    </location>
</feature>
<evidence type="ECO:0000313" key="4">
    <source>
        <dbReference type="EMBL" id="GHO98226.1"/>
    </source>
</evidence>
<dbReference type="InterPro" id="IPR000182">
    <property type="entry name" value="GNAT_dom"/>
</dbReference>
<evidence type="ECO:0000256" key="2">
    <source>
        <dbReference type="ARBA" id="ARBA00023315"/>
    </source>
</evidence>
<dbReference type="EMBL" id="BNJK01000002">
    <property type="protein sequence ID" value="GHO98226.1"/>
    <property type="molecule type" value="Genomic_DNA"/>
</dbReference>
<keyword evidence="2" id="KW-0012">Acyltransferase</keyword>
<dbReference type="Gene3D" id="3.40.630.30">
    <property type="match status" value="1"/>
</dbReference>
<name>A0A8J3IZR1_9CHLR</name>
<keyword evidence="5" id="KW-1185">Reference proteome</keyword>
<dbReference type="Proteomes" id="UP000597444">
    <property type="component" value="Unassembled WGS sequence"/>
</dbReference>
<organism evidence="4 5">
    <name type="scientific">Reticulibacter mediterranei</name>
    <dbReference type="NCBI Taxonomy" id="2778369"/>
    <lineage>
        <taxon>Bacteria</taxon>
        <taxon>Bacillati</taxon>
        <taxon>Chloroflexota</taxon>
        <taxon>Ktedonobacteria</taxon>
        <taxon>Ktedonobacterales</taxon>
        <taxon>Reticulibacteraceae</taxon>
        <taxon>Reticulibacter</taxon>
    </lineage>
</organism>